<dbReference type="KEGG" id="drg:H9K76_16545"/>
<dbReference type="CDD" id="cd10917">
    <property type="entry name" value="CE4_NodB_like_6s_7s"/>
    <property type="match status" value="1"/>
</dbReference>
<dbReference type="Gene3D" id="3.20.20.370">
    <property type="entry name" value="Glycoside hydrolase/deacetylase"/>
    <property type="match status" value="1"/>
</dbReference>
<dbReference type="PANTHER" id="PTHR10587">
    <property type="entry name" value="GLYCOSYL TRANSFERASE-RELATED"/>
    <property type="match status" value="1"/>
</dbReference>
<proteinExistence type="predicted"/>
<feature type="signal peptide" evidence="1">
    <location>
        <begin position="1"/>
        <end position="32"/>
    </location>
</feature>
<dbReference type="RefSeq" id="WP_187596436.1">
    <property type="nucleotide sequence ID" value="NZ_CP060714.1"/>
</dbReference>
<protein>
    <submittedName>
        <fullName evidence="3">Polysaccharide deacetylase family protein</fullName>
    </submittedName>
</protein>
<evidence type="ECO:0000313" key="4">
    <source>
        <dbReference type="Proteomes" id="UP000515811"/>
    </source>
</evidence>
<feature type="chain" id="PRO_5028873734" evidence="1">
    <location>
        <begin position="33"/>
        <end position="273"/>
    </location>
</feature>
<name>A0A7G9RKP2_9BURK</name>
<dbReference type="EMBL" id="CP060714">
    <property type="protein sequence ID" value="QNN56167.1"/>
    <property type="molecule type" value="Genomic_DNA"/>
</dbReference>
<dbReference type="Pfam" id="PF01522">
    <property type="entry name" value="Polysacc_deac_1"/>
    <property type="match status" value="1"/>
</dbReference>
<dbReference type="InterPro" id="IPR050248">
    <property type="entry name" value="Polysacc_deacetylase_ArnD"/>
</dbReference>
<dbReference type="SUPFAM" id="SSF88713">
    <property type="entry name" value="Glycoside hydrolase/deacetylase"/>
    <property type="match status" value="1"/>
</dbReference>
<dbReference type="InterPro" id="IPR002509">
    <property type="entry name" value="NODB_dom"/>
</dbReference>
<evidence type="ECO:0000259" key="2">
    <source>
        <dbReference type="PROSITE" id="PS51677"/>
    </source>
</evidence>
<evidence type="ECO:0000313" key="3">
    <source>
        <dbReference type="EMBL" id="QNN56167.1"/>
    </source>
</evidence>
<dbReference type="Proteomes" id="UP000515811">
    <property type="component" value="Chromosome"/>
</dbReference>
<reference evidence="3 4" key="1">
    <citation type="submission" date="2020-08" db="EMBL/GenBank/DDBJ databases">
        <title>Genome sequence of Diaphorobacter ruginosibacter DSM 27467T.</title>
        <authorList>
            <person name="Hyun D.-W."/>
            <person name="Bae J.-W."/>
        </authorList>
    </citation>
    <scope>NUCLEOTIDE SEQUENCE [LARGE SCALE GENOMIC DNA]</scope>
    <source>
        <strain evidence="3 4">DSM 27467</strain>
    </source>
</reference>
<dbReference type="AlphaFoldDB" id="A0A7G9RKP2"/>
<sequence>MWNMSSRLSPSLVALTAVIAAGAASLSLSAQAGTACDRPVYLTFDTGHMGVAPLIAEVLKREKVNVTFFAANEPTKSGGSSMDAEWAPWWKARAAEGHEFASHTFDHVYWRGDIAKGHDLSFKVKPSAGPRAGQSFTMTTAQYCEEIRRSEDRLREMTGKPPLPLFRAPGGKTSEKLLAAARSCGYAHVGWAPAGFLGDELPSDRYPNQRLLDQALKNIRSGDILLAHLGIWSRQDPWAPAVLDPLIKGLKERGFCFRTLREHPDYAAWTRRQ</sequence>
<keyword evidence="4" id="KW-1185">Reference proteome</keyword>
<dbReference type="InterPro" id="IPR011330">
    <property type="entry name" value="Glyco_hydro/deAcase_b/a-brl"/>
</dbReference>
<accession>A0A7G9RKP2</accession>
<dbReference type="GO" id="GO:0016810">
    <property type="term" value="F:hydrolase activity, acting on carbon-nitrogen (but not peptide) bonds"/>
    <property type="evidence" value="ECO:0007669"/>
    <property type="project" value="InterPro"/>
</dbReference>
<feature type="domain" description="NodB homology" evidence="2">
    <location>
        <begin position="38"/>
        <end position="258"/>
    </location>
</feature>
<organism evidence="3 4">
    <name type="scientific">Diaphorobacter ruginosibacter</name>
    <dbReference type="NCBI Taxonomy" id="1715720"/>
    <lineage>
        <taxon>Bacteria</taxon>
        <taxon>Pseudomonadati</taxon>
        <taxon>Pseudomonadota</taxon>
        <taxon>Betaproteobacteria</taxon>
        <taxon>Burkholderiales</taxon>
        <taxon>Comamonadaceae</taxon>
        <taxon>Diaphorobacter</taxon>
    </lineage>
</organism>
<gene>
    <name evidence="3" type="ORF">H9K76_16545</name>
</gene>
<dbReference type="GO" id="GO:0005975">
    <property type="term" value="P:carbohydrate metabolic process"/>
    <property type="evidence" value="ECO:0007669"/>
    <property type="project" value="InterPro"/>
</dbReference>
<evidence type="ECO:0000256" key="1">
    <source>
        <dbReference type="SAM" id="SignalP"/>
    </source>
</evidence>
<dbReference type="PROSITE" id="PS51677">
    <property type="entry name" value="NODB"/>
    <property type="match status" value="1"/>
</dbReference>
<keyword evidence="1" id="KW-0732">Signal</keyword>